<protein>
    <recommendedName>
        <fullName evidence="4">EVE domain-containing protein</fullName>
    </recommendedName>
</protein>
<feature type="region of interest" description="Disordered" evidence="1">
    <location>
        <begin position="151"/>
        <end position="170"/>
    </location>
</feature>
<sequence length="170" mass="18820">MSSYLVVLGERDAIWWVLHEQRMAFPATPRAEVADLAPGDRLFLYATRSAWNNPPRDRGRVIGVATAATAARRLDQPIEIAQRSFHSACELRIDGVVPYPGGLELGPLVDRLDAFPKPHAWSVYLRRALVRLSDSDRAILDQGLNPMLAPRGQALPTYPSMRTPPRKAGG</sequence>
<dbReference type="RefSeq" id="WP_311413682.1">
    <property type="nucleotide sequence ID" value="NZ_JAVRFL010000030.1"/>
</dbReference>
<comment type="caution">
    <text evidence="2">The sequence shown here is derived from an EMBL/GenBank/DDBJ whole genome shotgun (WGS) entry which is preliminary data.</text>
</comment>
<evidence type="ECO:0008006" key="4">
    <source>
        <dbReference type="Google" id="ProtNLM"/>
    </source>
</evidence>
<evidence type="ECO:0000256" key="1">
    <source>
        <dbReference type="SAM" id="MobiDB-lite"/>
    </source>
</evidence>
<dbReference type="Gene3D" id="3.10.590.10">
    <property type="entry name" value="ph1033 like domains"/>
    <property type="match status" value="1"/>
</dbReference>
<reference evidence="2" key="1">
    <citation type="submission" date="2023-09" db="EMBL/GenBank/DDBJ databases">
        <title>30 novel species of actinomycetes from the DSMZ collection.</title>
        <authorList>
            <person name="Nouioui I."/>
        </authorList>
    </citation>
    <scope>NUCLEOTIDE SEQUENCE</scope>
    <source>
        <strain evidence="2">DSM 115977</strain>
    </source>
</reference>
<dbReference type="InterPro" id="IPR015947">
    <property type="entry name" value="PUA-like_sf"/>
</dbReference>
<organism evidence="2 3">
    <name type="scientific">Micromonospora reichwaldensis</name>
    <dbReference type="NCBI Taxonomy" id="3075516"/>
    <lineage>
        <taxon>Bacteria</taxon>
        <taxon>Bacillati</taxon>
        <taxon>Actinomycetota</taxon>
        <taxon>Actinomycetes</taxon>
        <taxon>Micromonosporales</taxon>
        <taxon>Micromonosporaceae</taxon>
        <taxon>Micromonospora</taxon>
    </lineage>
</organism>
<evidence type="ECO:0000313" key="2">
    <source>
        <dbReference type="EMBL" id="MDT0531865.1"/>
    </source>
</evidence>
<dbReference type="Proteomes" id="UP001180973">
    <property type="component" value="Unassembled WGS sequence"/>
</dbReference>
<dbReference type="EMBL" id="JAVRFL010000030">
    <property type="protein sequence ID" value="MDT0531865.1"/>
    <property type="molecule type" value="Genomic_DNA"/>
</dbReference>
<keyword evidence="3" id="KW-1185">Reference proteome</keyword>
<gene>
    <name evidence="2" type="ORF">RM555_23000</name>
</gene>
<name>A0ABU2X114_9ACTN</name>
<accession>A0ABU2X114</accession>
<proteinExistence type="predicted"/>
<evidence type="ECO:0000313" key="3">
    <source>
        <dbReference type="Proteomes" id="UP001180973"/>
    </source>
</evidence>
<dbReference type="SUPFAM" id="SSF88697">
    <property type="entry name" value="PUA domain-like"/>
    <property type="match status" value="1"/>
</dbReference>